<feature type="region of interest" description="Disordered" evidence="1">
    <location>
        <begin position="172"/>
        <end position="273"/>
    </location>
</feature>
<name>A0AAD7IN81_9AGAR</name>
<comment type="caution">
    <text evidence="2">The sequence shown here is derived from an EMBL/GenBank/DDBJ whole genome shotgun (WGS) entry which is preliminary data.</text>
</comment>
<feature type="region of interest" description="Disordered" evidence="1">
    <location>
        <begin position="456"/>
        <end position="537"/>
    </location>
</feature>
<gene>
    <name evidence="2" type="ORF">B0H16DRAFT_969746</name>
</gene>
<feature type="region of interest" description="Disordered" evidence="1">
    <location>
        <begin position="26"/>
        <end position="100"/>
    </location>
</feature>
<feature type="region of interest" description="Disordered" evidence="1">
    <location>
        <begin position="287"/>
        <end position="376"/>
    </location>
</feature>
<feature type="compositionally biased region" description="Pro residues" evidence="1">
    <location>
        <begin position="256"/>
        <end position="265"/>
    </location>
</feature>
<reference evidence="2" key="1">
    <citation type="submission" date="2023-03" db="EMBL/GenBank/DDBJ databases">
        <title>Massive genome expansion in bonnet fungi (Mycena s.s.) driven by repeated elements and novel gene families across ecological guilds.</title>
        <authorList>
            <consortium name="Lawrence Berkeley National Laboratory"/>
            <person name="Harder C.B."/>
            <person name="Miyauchi S."/>
            <person name="Viragh M."/>
            <person name="Kuo A."/>
            <person name="Thoen E."/>
            <person name="Andreopoulos B."/>
            <person name="Lu D."/>
            <person name="Skrede I."/>
            <person name="Drula E."/>
            <person name="Henrissat B."/>
            <person name="Morin E."/>
            <person name="Kohler A."/>
            <person name="Barry K."/>
            <person name="LaButti K."/>
            <person name="Morin E."/>
            <person name="Salamov A."/>
            <person name="Lipzen A."/>
            <person name="Mereny Z."/>
            <person name="Hegedus B."/>
            <person name="Baldrian P."/>
            <person name="Stursova M."/>
            <person name="Weitz H."/>
            <person name="Taylor A."/>
            <person name="Grigoriev I.V."/>
            <person name="Nagy L.G."/>
            <person name="Martin F."/>
            <person name="Kauserud H."/>
        </authorList>
    </citation>
    <scope>NUCLEOTIDE SEQUENCE</scope>
    <source>
        <strain evidence="2">CBHHK182m</strain>
    </source>
</reference>
<evidence type="ECO:0000313" key="3">
    <source>
        <dbReference type="Proteomes" id="UP001215598"/>
    </source>
</evidence>
<feature type="compositionally biased region" description="Polar residues" evidence="1">
    <location>
        <begin position="516"/>
        <end position="535"/>
    </location>
</feature>
<feature type="compositionally biased region" description="Basic and acidic residues" evidence="1">
    <location>
        <begin position="217"/>
        <end position="228"/>
    </location>
</feature>
<sequence length="557" mass="59803">MSSLLGRRAKNQPPPDLDAFIIAAAPSASENPGMMGGSKLKTPSRRLTEPVAAAGAKDAPPKSIFRKLTTKFNRNQPSASPPASHRRTNSIGVPQVNPSTTLAAREARNAALRERGLLPPLPLSVQEAQQDMRIAIVSSPEPGEQSQLERRPTAANRIKAEWEAKNRERLTEFRFGGNSPASSPRREDFGMAAVKEVDTPLPSPLPSPETQDPVSEFGERVDDPEMKAPRAPPPTLNLSRDQRLSPPLMQAWSDLPPGPLPPSPPSAGSTAESNYSSLISAFSVTPPELTPVLLPPTPLLTNTETPVPGDVTPKPPGSPTTDVSHAPRLDASESESSLGVPSLMQDSESVSTSESSPSFGRMRNVPLATKVRNSTIEPQTHHAISVIVENPREERDAFIVSPVGEDDDQLTQLVSKTPQASEDVVLTLAPHRRATAPGPAPADADRRTPLNVFKRGKGEGVSKMTSIRRTMGLGRAKSSAGHSTKVDVAKLPPSPTLLGSFASQQQNAQARERISASPSQQRRLSVSPTMHNQGSILHEMSKIENEESRRMTEVAFM</sequence>
<feature type="compositionally biased region" description="Polar residues" evidence="1">
    <location>
        <begin position="89"/>
        <end position="100"/>
    </location>
</feature>
<protein>
    <submittedName>
        <fullName evidence="2">Uncharacterized protein</fullName>
    </submittedName>
</protein>
<evidence type="ECO:0000256" key="1">
    <source>
        <dbReference type="SAM" id="MobiDB-lite"/>
    </source>
</evidence>
<feature type="compositionally biased region" description="Low complexity" evidence="1">
    <location>
        <begin position="347"/>
        <end position="358"/>
    </location>
</feature>
<dbReference type="EMBL" id="JARKIB010000082">
    <property type="protein sequence ID" value="KAJ7745654.1"/>
    <property type="molecule type" value="Genomic_DNA"/>
</dbReference>
<dbReference type="Proteomes" id="UP001215598">
    <property type="component" value="Unassembled WGS sequence"/>
</dbReference>
<keyword evidence="3" id="KW-1185">Reference proteome</keyword>
<feature type="compositionally biased region" description="Low complexity" evidence="1">
    <location>
        <begin position="299"/>
        <end position="308"/>
    </location>
</feature>
<proteinExistence type="predicted"/>
<accession>A0AAD7IN81</accession>
<dbReference type="AlphaFoldDB" id="A0AAD7IN81"/>
<evidence type="ECO:0000313" key="2">
    <source>
        <dbReference type="EMBL" id="KAJ7745654.1"/>
    </source>
</evidence>
<organism evidence="2 3">
    <name type="scientific">Mycena metata</name>
    <dbReference type="NCBI Taxonomy" id="1033252"/>
    <lineage>
        <taxon>Eukaryota</taxon>
        <taxon>Fungi</taxon>
        <taxon>Dikarya</taxon>
        <taxon>Basidiomycota</taxon>
        <taxon>Agaricomycotina</taxon>
        <taxon>Agaricomycetes</taxon>
        <taxon>Agaricomycetidae</taxon>
        <taxon>Agaricales</taxon>
        <taxon>Marasmiineae</taxon>
        <taxon>Mycenaceae</taxon>
        <taxon>Mycena</taxon>
    </lineage>
</organism>